<keyword evidence="3" id="KW-1185">Reference proteome</keyword>
<dbReference type="InterPro" id="IPR029068">
    <property type="entry name" value="Glyas_Bleomycin-R_OHBP_Dase"/>
</dbReference>
<evidence type="ECO:0000313" key="2">
    <source>
        <dbReference type="EMBL" id="MXQ55682.1"/>
    </source>
</evidence>
<feature type="domain" description="Glyoxalase/fosfomycin resistance/dioxygenase" evidence="1">
    <location>
        <begin position="14"/>
        <end position="134"/>
    </location>
</feature>
<dbReference type="AlphaFoldDB" id="A0A6I4W5U3"/>
<sequence>MSTIFIPFLEMNGSANEAIDFYVKALDAKVGYTLRFGDMQENPESPLSPEQKNLINYAILKIGDTELQLSDHFTRSNYQKGTQVTIVIQTDDKDQATRYFEALKEGGQVNDPLEANFFSPAYGNVTDKFGVTFRILATKQQ</sequence>
<evidence type="ECO:0000259" key="1">
    <source>
        <dbReference type="Pfam" id="PF00903"/>
    </source>
</evidence>
<accession>A0A6I4W5U3</accession>
<gene>
    <name evidence="2" type="ORF">GSM42_18535</name>
</gene>
<dbReference type="PANTHER" id="PTHR33990:SF1">
    <property type="entry name" value="PROTEIN YJDN"/>
    <property type="match status" value="1"/>
</dbReference>
<comment type="caution">
    <text evidence="2">The sequence shown here is derived from an EMBL/GenBank/DDBJ whole genome shotgun (WGS) entry which is preliminary data.</text>
</comment>
<dbReference type="PANTHER" id="PTHR33990">
    <property type="entry name" value="PROTEIN YJDN-RELATED"/>
    <property type="match status" value="1"/>
</dbReference>
<evidence type="ECO:0000313" key="3">
    <source>
        <dbReference type="Proteomes" id="UP000430692"/>
    </source>
</evidence>
<dbReference type="CDD" id="cd06588">
    <property type="entry name" value="PhnB_like"/>
    <property type="match status" value="1"/>
</dbReference>
<protein>
    <submittedName>
        <fullName evidence="2">VOC family protein</fullName>
    </submittedName>
</protein>
<organism evidence="2 3">
    <name type="scientific">Shimazuella alba</name>
    <dbReference type="NCBI Taxonomy" id="2690964"/>
    <lineage>
        <taxon>Bacteria</taxon>
        <taxon>Bacillati</taxon>
        <taxon>Bacillota</taxon>
        <taxon>Bacilli</taxon>
        <taxon>Bacillales</taxon>
        <taxon>Thermoactinomycetaceae</taxon>
        <taxon>Shimazuella</taxon>
    </lineage>
</organism>
<reference evidence="2 3" key="1">
    <citation type="submission" date="2019-12" db="EMBL/GenBank/DDBJ databases">
        <title>Whole-genome analyses of novel actinobacteria.</title>
        <authorList>
            <person name="Sahin N."/>
            <person name="Saygin H."/>
        </authorList>
    </citation>
    <scope>NUCLEOTIDE SEQUENCE [LARGE SCALE GENOMIC DNA]</scope>
    <source>
        <strain evidence="2 3">KC615</strain>
    </source>
</reference>
<dbReference type="InterPro" id="IPR028973">
    <property type="entry name" value="PhnB-like"/>
</dbReference>
<dbReference type="Pfam" id="PF00903">
    <property type="entry name" value="Glyoxalase"/>
    <property type="match status" value="1"/>
</dbReference>
<dbReference type="InterPro" id="IPR004360">
    <property type="entry name" value="Glyas_Fos-R_dOase_dom"/>
</dbReference>
<dbReference type="SUPFAM" id="SSF54593">
    <property type="entry name" value="Glyoxalase/Bleomycin resistance protein/Dihydroxybiphenyl dioxygenase"/>
    <property type="match status" value="1"/>
</dbReference>
<name>A0A6I4W5U3_9BACL</name>
<dbReference type="Proteomes" id="UP000430692">
    <property type="component" value="Unassembled WGS sequence"/>
</dbReference>
<dbReference type="EMBL" id="WUUL01000017">
    <property type="protein sequence ID" value="MXQ55682.1"/>
    <property type="molecule type" value="Genomic_DNA"/>
</dbReference>
<proteinExistence type="predicted"/>
<dbReference type="Gene3D" id="3.10.180.10">
    <property type="entry name" value="2,3-Dihydroxybiphenyl 1,2-Dioxygenase, domain 1"/>
    <property type="match status" value="1"/>
</dbReference>
<dbReference type="RefSeq" id="WP_160803034.1">
    <property type="nucleotide sequence ID" value="NZ_WUUL01000017.1"/>
</dbReference>